<accession>A0AC34GA93</accession>
<dbReference type="WBParaSite" id="ES5_v2.g26312.t1">
    <property type="protein sequence ID" value="ES5_v2.g26312.t1"/>
    <property type="gene ID" value="ES5_v2.g26312"/>
</dbReference>
<evidence type="ECO:0000313" key="2">
    <source>
        <dbReference type="WBParaSite" id="ES5_v2.g26312.t1"/>
    </source>
</evidence>
<reference evidence="2" key="1">
    <citation type="submission" date="2022-11" db="UniProtKB">
        <authorList>
            <consortium name="WormBaseParasite"/>
        </authorList>
    </citation>
    <scope>IDENTIFICATION</scope>
</reference>
<proteinExistence type="predicted"/>
<dbReference type="Proteomes" id="UP000887579">
    <property type="component" value="Unplaced"/>
</dbReference>
<protein>
    <submittedName>
        <fullName evidence="2">Uncharacterized protein</fullName>
    </submittedName>
</protein>
<organism evidence="1 2">
    <name type="scientific">Panagrolaimus sp. ES5</name>
    <dbReference type="NCBI Taxonomy" id="591445"/>
    <lineage>
        <taxon>Eukaryota</taxon>
        <taxon>Metazoa</taxon>
        <taxon>Ecdysozoa</taxon>
        <taxon>Nematoda</taxon>
        <taxon>Chromadorea</taxon>
        <taxon>Rhabditida</taxon>
        <taxon>Tylenchina</taxon>
        <taxon>Panagrolaimomorpha</taxon>
        <taxon>Panagrolaimoidea</taxon>
        <taxon>Panagrolaimidae</taxon>
        <taxon>Panagrolaimus</taxon>
    </lineage>
</organism>
<evidence type="ECO:0000313" key="1">
    <source>
        <dbReference type="Proteomes" id="UP000887579"/>
    </source>
</evidence>
<name>A0AC34GA93_9BILA</name>
<sequence>MFFYKLFLLLCFIGCLKFTLAYNVPDDLEAISTLSHTSFRLYENPFFIYVDFQSLEKCTKESEGICICYWGFNAPPAIKLKNQLSPNEKKVYKNHGNGDREIKTASSLNGVHCGRLDSMKTSKKYRFNEETGEKWKKVHQGHLGSKFGLQKICISAVEKTMNFTDGGSLSHYEITVKTTGNNGVANDAHVAKVKRMASEGFLQLQFNTK</sequence>